<evidence type="ECO:0000313" key="17">
    <source>
        <dbReference type="Proteomes" id="UP001294570"/>
    </source>
</evidence>
<gene>
    <name evidence="16" type="primary">flhF</name>
    <name evidence="16" type="ORF">TOI97_08785</name>
</gene>
<dbReference type="RefSeq" id="WP_321553747.1">
    <property type="nucleotide sequence ID" value="NZ_JAXIVU010000011.1"/>
</dbReference>
<comment type="caution">
    <text evidence="16">The sequence shown here is derived from an EMBL/GenBank/DDBJ whole genome shotgun (WGS) entry which is preliminary data.</text>
</comment>
<dbReference type="Pfam" id="PF00448">
    <property type="entry name" value="SRP54"/>
    <property type="match status" value="1"/>
</dbReference>
<evidence type="ECO:0000256" key="9">
    <source>
        <dbReference type="ARBA" id="ARBA00023134"/>
    </source>
</evidence>
<keyword evidence="7" id="KW-1005">Bacterial flagellum biogenesis</keyword>
<evidence type="ECO:0000256" key="3">
    <source>
        <dbReference type="ARBA" id="ARBA00014919"/>
    </source>
</evidence>
<dbReference type="Proteomes" id="UP001294570">
    <property type="component" value="Unassembled WGS sequence"/>
</dbReference>
<evidence type="ECO:0000256" key="7">
    <source>
        <dbReference type="ARBA" id="ARBA00022795"/>
    </source>
</evidence>
<evidence type="ECO:0000256" key="4">
    <source>
        <dbReference type="ARBA" id="ARBA00022448"/>
    </source>
</evidence>
<accession>A0ABU5GRN4</accession>
<keyword evidence="5" id="KW-1003">Cell membrane</keyword>
<evidence type="ECO:0000256" key="11">
    <source>
        <dbReference type="ARBA" id="ARBA00023225"/>
    </source>
</evidence>
<keyword evidence="8" id="KW-0653">Protein transport</keyword>
<sequence>MSVKRFVGATTRDVMRQVRLTLGPEALILASREVPEGVEILAIAEDDLGVMTQGAVAAEAPQVKSAAVTPTPAASPDTDFAALSSRLLSEMQEMREMLSRQPTHTDTEVDHSLQAWVQRCVLDAGFSQQLVEELLSELPPVLLVEQGNAADWLYQQLSARILVPDSELELLNAGGVVALIGPTGVGKTTTTAKLASHYVLHHGNQGLALISTDSYRVGAKEQLAIYADILGVDMYALSEEVSLKDLLNKLTDKHLVLVDTMGMSQRDQRLVEQVGQLCNGDLPVRLLLLLNAASQRETLAEVVDTYKAAATAAGVQLQDCILTKSDEAARLGPLLDTIIYKKLRLHWLSCGQRVPEDLVPVDRQLLVREALAIAHTNTAQETPKVLEKTVVTSTAVESQSAVVSKTGRTAAGLFAVLEQHVPDFNVLQQAWALIGLPVSLQAQRLSELYSLIPQRDCSAVLWARQKPLFGCAWLMPDLALSDAGLPLLLARQDNADLVSHIAWASDTLGVASHILPGLPEAPVWQWLAEREMPWIAVVHGNTFVHFQDARCKLVQLPSEQLAAYQGDLRYRGQSVQVVLQHWPVQMKSDSTQTQAWCATLSVPNSELVVDRYYWLAPDYAEMGDCIRLIFEQLRHDELPGLTRQAWSLLEASGLVAQDNELLRFLSTSIAALACYLDYMQTRWAIDLRTHLAHVLGRRSYNASVLLDAVVHLLVTTK</sequence>
<evidence type="ECO:0000259" key="15">
    <source>
        <dbReference type="SMART" id="SM00962"/>
    </source>
</evidence>
<evidence type="ECO:0000256" key="10">
    <source>
        <dbReference type="ARBA" id="ARBA00023136"/>
    </source>
</evidence>
<evidence type="ECO:0000256" key="6">
    <source>
        <dbReference type="ARBA" id="ARBA00022741"/>
    </source>
</evidence>
<dbReference type="InterPro" id="IPR003593">
    <property type="entry name" value="AAA+_ATPase"/>
</dbReference>
<evidence type="ECO:0000256" key="1">
    <source>
        <dbReference type="ARBA" id="ARBA00004413"/>
    </source>
</evidence>
<evidence type="ECO:0000259" key="14">
    <source>
        <dbReference type="SMART" id="SM00382"/>
    </source>
</evidence>
<comment type="similarity">
    <text evidence="2">Belongs to the GTP-binding SRP family.</text>
</comment>
<dbReference type="EMBL" id="JAXIVU010000011">
    <property type="protein sequence ID" value="MDY7219656.1"/>
    <property type="molecule type" value="Genomic_DNA"/>
</dbReference>
<dbReference type="PANTHER" id="PTHR43134">
    <property type="entry name" value="SIGNAL RECOGNITION PARTICLE RECEPTOR SUBUNIT ALPHA"/>
    <property type="match status" value="1"/>
</dbReference>
<dbReference type="InterPro" id="IPR020006">
    <property type="entry name" value="FlhF"/>
</dbReference>
<dbReference type="CDD" id="cd17873">
    <property type="entry name" value="FlhF"/>
    <property type="match status" value="1"/>
</dbReference>
<keyword evidence="6" id="KW-0547">Nucleotide-binding</keyword>
<evidence type="ECO:0000256" key="8">
    <source>
        <dbReference type="ARBA" id="ARBA00022927"/>
    </source>
</evidence>
<protein>
    <recommendedName>
        <fullName evidence="3 13">Flagellar biosynthesis protein FlhF</fullName>
    </recommendedName>
</protein>
<evidence type="ECO:0000256" key="2">
    <source>
        <dbReference type="ARBA" id="ARBA00008531"/>
    </source>
</evidence>
<evidence type="ECO:0000256" key="12">
    <source>
        <dbReference type="ARBA" id="ARBA00025337"/>
    </source>
</evidence>
<reference evidence="16 17" key="1">
    <citation type="submission" date="2023-12" db="EMBL/GenBank/DDBJ databases">
        <title>Denitrificimonas halotolerans sp. nov.,a novel species isolated from landfill leachate.</title>
        <authorList>
            <person name="Wang S."/>
        </authorList>
    </citation>
    <scope>NUCLEOTIDE SEQUENCE [LARGE SCALE GENOMIC DNA]</scope>
    <source>
        <strain evidence="16 17">JX-1</strain>
    </source>
</reference>
<dbReference type="NCBIfam" id="TIGR03499">
    <property type="entry name" value="FlhF"/>
    <property type="match status" value="1"/>
</dbReference>
<dbReference type="InterPro" id="IPR027417">
    <property type="entry name" value="P-loop_NTPase"/>
</dbReference>
<organism evidence="16 17">
    <name type="scientific">Denitrificimonas halotolerans</name>
    <dbReference type="NCBI Taxonomy" id="3098930"/>
    <lineage>
        <taxon>Bacteria</taxon>
        <taxon>Pseudomonadati</taxon>
        <taxon>Pseudomonadota</taxon>
        <taxon>Gammaproteobacteria</taxon>
        <taxon>Pseudomonadales</taxon>
        <taxon>Pseudomonadaceae</taxon>
        <taxon>Denitrificimonas</taxon>
    </lineage>
</organism>
<dbReference type="SUPFAM" id="SSF52540">
    <property type="entry name" value="P-loop containing nucleoside triphosphate hydrolases"/>
    <property type="match status" value="1"/>
</dbReference>
<keyword evidence="4" id="KW-0813">Transport</keyword>
<keyword evidence="16" id="KW-0966">Cell projection</keyword>
<evidence type="ECO:0000313" key="16">
    <source>
        <dbReference type="EMBL" id="MDY7219656.1"/>
    </source>
</evidence>
<dbReference type="Gene3D" id="3.40.50.300">
    <property type="entry name" value="P-loop containing nucleotide triphosphate hydrolases"/>
    <property type="match status" value="1"/>
</dbReference>
<dbReference type="SMART" id="SM00962">
    <property type="entry name" value="SRP54"/>
    <property type="match status" value="1"/>
</dbReference>
<dbReference type="PANTHER" id="PTHR43134:SF3">
    <property type="entry name" value="FLAGELLAR BIOSYNTHESIS PROTEIN FLHF"/>
    <property type="match status" value="1"/>
</dbReference>
<keyword evidence="16" id="KW-0282">Flagellum</keyword>
<dbReference type="Gene3D" id="1.20.120.1380">
    <property type="entry name" value="Flagellar FlhF biosynthesis protein, N domain"/>
    <property type="match status" value="1"/>
</dbReference>
<dbReference type="InterPro" id="IPR000897">
    <property type="entry name" value="SRP54_GTPase_dom"/>
</dbReference>
<evidence type="ECO:0000256" key="5">
    <source>
        <dbReference type="ARBA" id="ARBA00022475"/>
    </source>
</evidence>
<keyword evidence="10" id="KW-0472">Membrane</keyword>
<keyword evidence="9" id="KW-0342">GTP-binding</keyword>
<keyword evidence="16" id="KW-0969">Cilium</keyword>
<evidence type="ECO:0000256" key="13">
    <source>
        <dbReference type="NCBIfam" id="TIGR03499"/>
    </source>
</evidence>
<feature type="domain" description="SRP54-type proteins GTP-binding" evidence="15">
    <location>
        <begin position="174"/>
        <end position="372"/>
    </location>
</feature>
<keyword evidence="11" id="KW-1006">Bacterial flagellum protein export</keyword>
<feature type="domain" description="AAA+ ATPase" evidence="14">
    <location>
        <begin position="173"/>
        <end position="345"/>
    </location>
</feature>
<proteinExistence type="inferred from homology"/>
<name>A0ABU5GRN4_9GAMM</name>
<comment type="subcellular location">
    <subcellularLocation>
        <location evidence="1">Cell membrane</location>
        <topology evidence="1">Peripheral membrane protein</topology>
        <orientation evidence="1">Cytoplasmic side</orientation>
    </subcellularLocation>
</comment>
<dbReference type="SMART" id="SM00382">
    <property type="entry name" value="AAA"/>
    <property type="match status" value="1"/>
</dbReference>
<comment type="function">
    <text evidence="12">Necessary for flagellar biosynthesis. May be involved in translocation of the flagellum.</text>
</comment>
<dbReference type="InterPro" id="IPR047040">
    <property type="entry name" value="FlhF__GTPase_dom"/>
</dbReference>
<keyword evidence="17" id="KW-1185">Reference proteome</keyword>